<dbReference type="InterPro" id="IPR056884">
    <property type="entry name" value="NPHP3-like_N"/>
</dbReference>
<dbReference type="InterPro" id="IPR015943">
    <property type="entry name" value="WD40/YVTN_repeat-like_dom_sf"/>
</dbReference>
<dbReference type="InterPro" id="IPR001680">
    <property type="entry name" value="WD40_rpt"/>
</dbReference>
<dbReference type="PANTHER" id="PTHR19848">
    <property type="entry name" value="WD40 REPEAT PROTEIN"/>
    <property type="match status" value="1"/>
</dbReference>
<proteinExistence type="predicted"/>
<dbReference type="PRINTS" id="PR00320">
    <property type="entry name" value="GPROTEINBRPT"/>
</dbReference>
<dbReference type="SMART" id="SM00320">
    <property type="entry name" value="WD40"/>
    <property type="match status" value="14"/>
</dbReference>
<feature type="repeat" description="WD" evidence="3">
    <location>
        <begin position="1660"/>
        <end position="1691"/>
    </location>
</feature>
<dbReference type="PROSITE" id="PS50294">
    <property type="entry name" value="WD_REPEATS_REGION"/>
    <property type="match status" value="11"/>
</dbReference>
<feature type="repeat" description="WD" evidence="3">
    <location>
        <begin position="1469"/>
        <end position="1510"/>
    </location>
</feature>
<feature type="region of interest" description="Disordered" evidence="4">
    <location>
        <begin position="1"/>
        <end position="39"/>
    </location>
</feature>
<dbReference type="PROSITE" id="PS00678">
    <property type="entry name" value="WD_REPEATS_1"/>
    <property type="match status" value="4"/>
</dbReference>
<feature type="compositionally biased region" description="Acidic residues" evidence="4">
    <location>
        <begin position="1171"/>
        <end position="1189"/>
    </location>
</feature>
<feature type="region of interest" description="Disordered" evidence="4">
    <location>
        <begin position="867"/>
        <end position="909"/>
    </location>
</feature>
<evidence type="ECO:0000256" key="4">
    <source>
        <dbReference type="SAM" id="MobiDB-lite"/>
    </source>
</evidence>
<feature type="repeat" description="WD" evidence="3">
    <location>
        <begin position="1607"/>
        <end position="1648"/>
    </location>
</feature>
<dbReference type="PROSITE" id="PS50082">
    <property type="entry name" value="WD_REPEATS_2"/>
    <property type="match status" value="13"/>
</dbReference>
<dbReference type="InterPro" id="IPR027417">
    <property type="entry name" value="P-loop_NTPase"/>
</dbReference>
<dbReference type="InterPro" id="IPR036322">
    <property type="entry name" value="WD40_repeat_dom_sf"/>
</dbReference>
<feature type="repeat" description="WD" evidence="3">
    <location>
        <begin position="1940"/>
        <end position="1981"/>
    </location>
</feature>
<dbReference type="CDD" id="cd21037">
    <property type="entry name" value="MLKL_NTD"/>
    <property type="match status" value="1"/>
</dbReference>
<feature type="region of interest" description="Disordered" evidence="4">
    <location>
        <begin position="1029"/>
        <end position="1055"/>
    </location>
</feature>
<feature type="compositionally biased region" description="Basic and acidic residues" evidence="4">
    <location>
        <begin position="1409"/>
        <end position="1421"/>
    </location>
</feature>
<dbReference type="InterPro" id="IPR059179">
    <property type="entry name" value="MLKL-like_MCAfunc"/>
</dbReference>
<feature type="repeat" description="WD" evidence="3">
    <location>
        <begin position="2078"/>
        <end position="2114"/>
    </location>
</feature>
<dbReference type="PANTHER" id="PTHR19848:SF8">
    <property type="entry name" value="F-BOX AND WD REPEAT DOMAIN CONTAINING 7"/>
    <property type="match status" value="1"/>
</dbReference>
<organism evidence="6 7">
    <name type="scientific">Chlamydomonas schloesseri</name>
    <dbReference type="NCBI Taxonomy" id="2026947"/>
    <lineage>
        <taxon>Eukaryota</taxon>
        <taxon>Viridiplantae</taxon>
        <taxon>Chlorophyta</taxon>
        <taxon>core chlorophytes</taxon>
        <taxon>Chlorophyceae</taxon>
        <taxon>CS clade</taxon>
        <taxon>Chlamydomonadales</taxon>
        <taxon>Chlamydomonadaceae</taxon>
        <taxon>Chlamydomonas</taxon>
    </lineage>
</organism>
<evidence type="ECO:0000256" key="1">
    <source>
        <dbReference type="ARBA" id="ARBA00022574"/>
    </source>
</evidence>
<dbReference type="GO" id="GO:0007166">
    <property type="term" value="P:cell surface receptor signaling pathway"/>
    <property type="evidence" value="ECO:0007669"/>
    <property type="project" value="InterPro"/>
</dbReference>
<dbReference type="Pfam" id="PF00400">
    <property type="entry name" value="WD40"/>
    <property type="match status" value="14"/>
</dbReference>
<name>A0A835W4R9_9CHLO</name>
<evidence type="ECO:0000256" key="2">
    <source>
        <dbReference type="ARBA" id="ARBA00022737"/>
    </source>
</evidence>
<dbReference type="InterPro" id="IPR020472">
    <property type="entry name" value="WD40_PAC1"/>
</dbReference>
<feature type="repeat" description="WD" evidence="3">
    <location>
        <begin position="1793"/>
        <end position="1827"/>
    </location>
</feature>
<dbReference type="Gene3D" id="2.130.10.10">
    <property type="entry name" value="YVTN repeat-like/Quinoprotein amine dehydrogenase"/>
    <property type="match status" value="6"/>
</dbReference>
<comment type="caution">
    <text evidence="6">The sequence shown here is derived from an EMBL/GenBank/DDBJ whole genome shotgun (WGS) entry which is preliminary data.</text>
</comment>
<protein>
    <recommendedName>
        <fullName evidence="5">Nephrocystin 3-like N-terminal domain-containing protein</fullName>
    </recommendedName>
</protein>
<keyword evidence="2" id="KW-0677">Repeat</keyword>
<evidence type="ECO:0000256" key="3">
    <source>
        <dbReference type="PROSITE-ProRule" id="PRU00221"/>
    </source>
</evidence>
<keyword evidence="1 3" id="KW-0853">WD repeat</keyword>
<evidence type="ECO:0000313" key="6">
    <source>
        <dbReference type="EMBL" id="KAG2440562.1"/>
    </source>
</evidence>
<feature type="repeat" description="WD" evidence="3">
    <location>
        <begin position="1892"/>
        <end position="1926"/>
    </location>
</feature>
<feature type="domain" description="Nephrocystin 3-like N-terminal" evidence="5">
    <location>
        <begin position="545"/>
        <end position="632"/>
    </location>
</feature>
<dbReference type="Gene3D" id="1.20.930.20">
    <property type="entry name" value="Adaptor protein Cbl, N-terminal domain"/>
    <property type="match status" value="1"/>
</dbReference>
<evidence type="ECO:0000313" key="7">
    <source>
        <dbReference type="Proteomes" id="UP000613740"/>
    </source>
</evidence>
<dbReference type="OrthoDB" id="529190at2759"/>
<feature type="repeat" description="WD" evidence="3">
    <location>
        <begin position="2035"/>
        <end position="2066"/>
    </location>
</feature>
<dbReference type="EMBL" id="JAEHOD010000037">
    <property type="protein sequence ID" value="KAG2440562.1"/>
    <property type="molecule type" value="Genomic_DNA"/>
</dbReference>
<keyword evidence="7" id="KW-1185">Reference proteome</keyword>
<feature type="region of interest" description="Disordered" evidence="4">
    <location>
        <begin position="1409"/>
        <end position="1433"/>
    </location>
</feature>
<evidence type="ECO:0000259" key="5">
    <source>
        <dbReference type="Pfam" id="PF24883"/>
    </source>
</evidence>
<dbReference type="CDD" id="cd00200">
    <property type="entry name" value="WD40"/>
    <property type="match status" value="2"/>
</dbReference>
<feature type="repeat" description="WD" evidence="3">
    <location>
        <begin position="1706"/>
        <end position="1747"/>
    </location>
</feature>
<dbReference type="SUPFAM" id="SSF52540">
    <property type="entry name" value="P-loop containing nucleoside triphosphate hydrolases"/>
    <property type="match status" value="1"/>
</dbReference>
<feature type="repeat" description="WD" evidence="3">
    <location>
        <begin position="1748"/>
        <end position="1780"/>
    </location>
</feature>
<dbReference type="InterPro" id="IPR019775">
    <property type="entry name" value="WD40_repeat_CS"/>
</dbReference>
<reference evidence="6" key="1">
    <citation type="journal article" date="2020" name="bioRxiv">
        <title>Comparative genomics of Chlamydomonas.</title>
        <authorList>
            <person name="Craig R.J."/>
            <person name="Hasan A.R."/>
            <person name="Ness R.W."/>
            <person name="Keightley P.D."/>
        </authorList>
    </citation>
    <scope>NUCLEOTIDE SEQUENCE</scope>
    <source>
        <strain evidence="6">CCAP 11/173</strain>
    </source>
</reference>
<gene>
    <name evidence="6" type="ORF">HYH02_010146</name>
</gene>
<dbReference type="Proteomes" id="UP000613740">
    <property type="component" value="Unassembled WGS sequence"/>
</dbReference>
<feature type="compositionally biased region" description="Gly residues" evidence="4">
    <location>
        <begin position="1029"/>
        <end position="1042"/>
    </location>
</feature>
<dbReference type="SUPFAM" id="SSF50978">
    <property type="entry name" value="WD40 repeat-like"/>
    <property type="match status" value="2"/>
</dbReference>
<accession>A0A835W4R9</accession>
<feature type="repeat" description="WD" evidence="3">
    <location>
        <begin position="1565"/>
        <end position="1606"/>
    </location>
</feature>
<dbReference type="InterPro" id="IPR036537">
    <property type="entry name" value="Adaptor_Cbl_N_dom_sf"/>
</dbReference>
<sequence>MGCGVSKNAQALLPPRLGQQGETARVPSSTVGGTTTSEREDAAHAIAVATNTETPANSIPVPAITAGGIAIKQSRFEEGMCQHGAAVLGVLAAGVGCIPDPLGISSAVSNVLGIMQQRVEGAANNTDNCRKLLEAAQWSQRCLEEMRAALPPERLAKEAAGTALQEQLQELERALQDASTFTAGFGEKTFLAKLISVGGDKDDFELHHHAITQATERLMFKLALKAASTPPPTPRYEEESEKLRAVICEMGGSNDFTAALMEVKKQGLLGSAQLKARLSAPQQVTLHLVEARLEEVLTEVQRVRLPLMLPPGLQQFWHYYFNAESVAFENFFRAVTVVIQDQVATLVGDIKERARQLVRDSKAELKASMPSDVPPAPAAPTTNISHTADATLSSSTAVAGGAADSEALDEHMQVLRALIKASLDVDHNGQIHMDEYNQLYMTCCEWACLERVPQPQELPACISMLCRHWEPAQLLAAEQEQLRQLEAVLRPINFAKDVSNLLSRFLPDSRQWIFEAFAEWMAIGAQQGAVGGCAAAGGDGELARRAMVLYGGPGLGKSTIAAALVCKRVFRQVDAMDGPGTTEPLVESSAVVGHYFCKHNDVVRSDPLLMMRTLAFQLAERIPELRPFMLTPYNGGAEGAISGAGAAGGLLAGAAGSLLGQRQQLQWQQVTREVLLERAAWVDSLRTVEEAFEKLLLQPLIQIKDVLARRAEPLVIVIDGLDEVVLDGAASGGGGADGDGGGRGRPVGRQSPLLRVVCDQFKKLPEGVRFFITSRPEAHIKRALDKAFSKPLTIWPDDPRHQDDLRRMIHKHIKDKLMSSAAAAEAAQVQRGRSTAARAAGAAHQKQSSEVAAVRARLLVHKGVRGRLVPPSSKNMQQRNAADVWPKGRTPVHGGGGGEAPTADAEADEEEDNWHASESEVAAAVDLLVKKSEGAFVYVARLLDGLYAKPRWTLAELTAFPQGLYGTYEEFVSKHVGYGGSAAFRRVRRMLSVLMAAQEPLQLSTLTYAWRASWNGGGALCPPCMPSAGGGGGGRGSGGTDDGSGSSPSGDMPYQDALDDVNGMLRMLGSLYTLRGSRIMVFHKSFHDWLATRYISSAGAVDGAGGGAQQREDERERNPYYVDPQPGHAALATAMLPVASAKAGASMSPPLRPPADGVLSTQDPAGGLSSDGEDEDDEDYDEDEEDEEGGDRNAGKLIMPRPRGHAGNFGGSGGARLAAGAMARPGFRLGSIGGRDTDDIKFLPAPRHRGVNPRKARLAEQLRQQLAEEQAQVRAYSCKFVMRHVAEVAAAATTGGGAADVAERCARAVDALLRDFSYLGLVFAARHGHTLIGNLLALPARCRSAWADDALRWMLVCQDSLFGAHSEAAVVAAALRCPVGTQVFALAQERQMLQAKAAAEAAAAAAAAAEREEKERKEAARGGRGPARGAWGSMGAAEGAAGATAARQYWRLQRLLGGNTDWPAFILVMAGHAAHVASCSWSPNSKWLASGSWDRTVRVWDAASSACHATLQGHTGDVTSVQWCPVRAGKLGKLGKVAGIPLASASQDGSLRVWDVTTGECVKQLQGHDGSVLSLSWSPDGSKLASGGLDTTVKVWEAAEGTCLLTLEGHNDRVCSVAWSPDGTGLVSGGWDGGLRLWSVASSEDAKCTCVFKVKVEGKQQEQPARIFGVAWSPDGKALAATYEDAVVRLWPARAGGGGAECIAMFEGHTAPVKAVAWSPNSKLLVSAGWDGSIRLWDAMSGGLVATLDGSKEGIFGVAWSPNGRWLASASGDRLLRLWDAARAAASGGRLDQQEHLEQVRHVSWSPDGRRVASCSWQGCVQVWRLEPEGAPACGGAITSGECSALLEGHTAVVMAVAWNPSASQLLATASRDHTVKVWDISGTAAMCKHTLKDHASIVTCLAWSGDGSKLASGSGDTTVQIWSIDRTGGVAGQKAVSVLKGHSALVRAVAWAPNGQQLASGAWDSCVRVWDTSTGTCLMVIKSHADRIMALSWSPDGTMLASSSGRGQSIKQSLVVLEMSSMSSRQEPEQLCILQGHTDVVTHMSWSPDSSHLATSSWDGDVRLWRPRSSAASVGALEGHTGVVAAVQWSGDGRRLASGSWDRSLRVWELVEF</sequence>
<feature type="region of interest" description="Disordered" evidence="4">
    <location>
        <begin position="1100"/>
        <end position="1126"/>
    </location>
</feature>
<feature type="repeat" description="WD" evidence="3">
    <location>
        <begin position="1511"/>
        <end position="1564"/>
    </location>
</feature>
<feature type="region of interest" description="Disordered" evidence="4">
    <location>
        <begin position="1144"/>
        <end position="1211"/>
    </location>
</feature>
<dbReference type="Pfam" id="PF24883">
    <property type="entry name" value="NPHP3_N"/>
    <property type="match status" value="1"/>
</dbReference>
<feature type="repeat" description="WD" evidence="3">
    <location>
        <begin position="1847"/>
        <end position="1882"/>
    </location>
</feature>